<dbReference type="STRING" id="93625.A0A409XW40"/>
<name>A0A409XW40_PSICY</name>
<dbReference type="AlphaFoldDB" id="A0A409XW40"/>
<evidence type="ECO:0000313" key="2">
    <source>
        <dbReference type="Proteomes" id="UP000283269"/>
    </source>
</evidence>
<dbReference type="Proteomes" id="UP000283269">
    <property type="component" value="Unassembled WGS sequence"/>
</dbReference>
<comment type="caution">
    <text evidence="1">The sequence shown here is derived from an EMBL/GenBank/DDBJ whole genome shotgun (WGS) entry which is preliminary data.</text>
</comment>
<dbReference type="OrthoDB" id="3781271at2759"/>
<protein>
    <submittedName>
        <fullName evidence="1">Uncharacterized protein</fullName>
    </submittedName>
</protein>
<dbReference type="InterPro" id="IPR029058">
    <property type="entry name" value="AB_hydrolase_fold"/>
</dbReference>
<organism evidence="1 2">
    <name type="scientific">Psilocybe cyanescens</name>
    <dbReference type="NCBI Taxonomy" id="93625"/>
    <lineage>
        <taxon>Eukaryota</taxon>
        <taxon>Fungi</taxon>
        <taxon>Dikarya</taxon>
        <taxon>Basidiomycota</taxon>
        <taxon>Agaricomycotina</taxon>
        <taxon>Agaricomycetes</taxon>
        <taxon>Agaricomycetidae</taxon>
        <taxon>Agaricales</taxon>
        <taxon>Agaricineae</taxon>
        <taxon>Strophariaceae</taxon>
        <taxon>Psilocybe</taxon>
    </lineage>
</organism>
<dbReference type="EMBL" id="NHYD01000182">
    <property type="protein sequence ID" value="PPQ94963.1"/>
    <property type="molecule type" value="Genomic_DNA"/>
</dbReference>
<gene>
    <name evidence="1" type="ORF">CVT25_003935</name>
</gene>
<keyword evidence="2" id="KW-1185">Reference proteome</keyword>
<proteinExistence type="predicted"/>
<reference evidence="1 2" key="1">
    <citation type="journal article" date="2018" name="Evol. Lett.">
        <title>Horizontal gene cluster transfer increased hallucinogenic mushroom diversity.</title>
        <authorList>
            <person name="Reynolds H.T."/>
            <person name="Vijayakumar V."/>
            <person name="Gluck-Thaler E."/>
            <person name="Korotkin H.B."/>
            <person name="Matheny P.B."/>
            <person name="Slot J.C."/>
        </authorList>
    </citation>
    <scope>NUCLEOTIDE SEQUENCE [LARGE SCALE GENOMIC DNA]</scope>
    <source>
        <strain evidence="1 2">2631</strain>
    </source>
</reference>
<sequence>MMQLYDNGDLPPKPSSVIGSVSGTNIAVNVSKGGRCISLASIHLPSGSGPVPTIIGLGGRNAVSHVKPPWTYTYEWLEKVIDCNELRTKDSDTYDWRRANQGRAPRYGR</sequence>
<dbReference type="Gene3D" id="3.40.50.1820">
    <property type="entry name" value="alpha/beta hydrolase"/>
    <property type="match status" value="1"/>
</dbReference>
<accession>A0A409XW40</accession>
<dbReference type="InParanoid" id="A0A409XW40"/>
<evidence type="ECO:0000313" key="1">
    <source>
        <dbReference type="EMBL" id="PPQ94963.1"/>
    </source>
</evidence>